<dbReference type="PANTHER" id="PTHR13847:SF287">
    <property type="entry name" value="FAD-DEPENDENT OXIDOREDUCTASE DOMAIN-CONTAINING PROTEIN 1"/>
    <property type="match status" value="1"/>
</dbReference>
<proteinExistence type="predicted"/>
<keyword evidence="4" id="KW-1185">Reference proteome</keyword>
<dbReference type="Pfam" id="PF01266">
    <property type="entry name" value="DAO"/>
    <property type="match status" value="1"/>
</dbReference>
<dbReference type="AlphaFoldDB" id="A0A916W6J5"/>
<reference evidence="3" key="2">
    <citation type="submission" date="2020-09" db="EMBL/GenBank/DDBJ databases">
        <authorList>
            <person name="Sun Q."/>
            <person name="Zhou Y."/>
        </authorList>
    </citation>
    <scope>NUCLEOTIDE SEQUENCE</scope>
    <source>
        <strain evidence="3">CGMCC 1.12408</strain>
    </source>
</reference>
<dbReference type="Proteomes" id="UP000613512">
    <property type="component" value="Unassembled WGS sequence"/>
</dbReference>
<dbReference type="GO" id="GO:0016491">
    <property type="term" value="F:oxidoreductase activity"/>
    <property type="evidence" value="ECO:0007669"/>
    <property type="project" value="UniProtKB-KW"/>
</dbReference>
<keyword evidence="1" id="KW-0560">Oxidoreductase</keyword>
<evidence type="ECO:0000313" key="4">
    <source>
        <dbReference type="Proteomes" id="UP000613512"/>
    </source>
</evidence>
<dbReference type="InterPro" id="IPR006076">
    <property type="entry name" value="FAD-dep_OxRdtase"/>
</dbReference>
<sequence length="388" mass="43239">MDKKTDVIIVGGGVIGSSIAFNLLNDGFSGDITIFEKDRTYEFASTPRSAGGIRQLFTSSINIQISKYSLQKYRTFPDDMAIGDEKAEIDLKHRGYLFLGDKTNLDYLRKQHLLQVNHGVPSELLSKSELHSIIPELQNDDLEVGLYCAEDGYLDPYSVMQGYIKKAKQLGANYVYEEVDYICKEKGKVSGVKLKNGEMYQAPIVINCAGPWAAALSESIGLAIPVVPLKRQIIQFDIEKPLENPLPLTVDTTGVYFRHEGSSIISGYSEKVKPGIDFKWRRDFFYETLWPILANRVPNFEKAKILSGWAGIYSMNTIDQNAIIGEHPQLNGYYMACGFSGHGMQQAPAVGKGLSELIRTGTYETLDLKPLSFERFSTNQLTTEGAIV</sequence>
<dbReference type="EMBL" id="BMEY01000006">
    <property type="protein sequence ID" value="GGA71313.1"/>
    <property type="molecule type" value="Genomic_DNA"/>
</dbReference>
<feature type="domain" description="FAD dependent oxidoreductase" evidence="2">
    <location>
        <begin position="6"/>
        <end position="357"/>
    </location>
</feature>
<dbReference type="GO" id="GO:0032981">
    <property type="term" value="P:mitochondrial respiratory chain complex I assembly"/>
    <property type="evidence" value="ECO:0007669"/>
    <property type="project" value="TreeGrafter"/>
</dbReference>
<evidence type="ECO:0000256" key="1">
    <source>
        <dbReference type="ARBA" id="ARBA00023002"/>
    </source>
</evidence>
<dbReference type="Gene3D" id="3.30.9.10">
    <property type="entry name" value="D-Amino Acid Oxidase, subunit A, domain 2"/>
    <property type="match status" value="1"/>
</dbReference>
<reference evidence="3" key="1">
    <citation type="journal article" date="2014" name="Int. J. Syst. Evol. Microbiol.">
        <title>Complete genome sequence of Corynebacterium casei LMG S-19264T (=DSM 44701T), isolated from a smear-ripened cheese.</title>
        <authorList>
            <consortium name="US DOE Joint Genome Institute (JGI-PGF)"/>
            <person name="Walter F."/>
            <person name="Albersmeier A."/>
            <person name="Kalinowski J."/>
            <person name="Ruckert C."/>
        </authorList>
    </citation>
    <scope>NUCLEOTIDE SEQUENCE</scope>
    <source>
        <strain evidence="3">CGMCC 1.12408</strain>
    </source>
</reference>
<evidence type="ECO:0000259" key="2">
    <source>
        <dbReference type="Pfam" id="PF01266"/>
    </source>
</evidence>
<evidence type="ECO:0000313" key="3">
    <source>
        <dbReference type="EMBL" id="GGA71313.1"/>
    </source>
</evidence>
<name>A0A916W6J5_9BACI</name>
<dbReference type="InterPro" id="IPR036188">
    <property type="entry name" value="FAD/NAD-bd_sf"/>
</dbReference>
<dbReference type="Gene3D" id="3.50.50.60">
    <property type="entry name" value="FAD/NAD(P)-binding domain"/>
    <property type="match status" value="1"/>
</dbReference>
<dbReference type="PANTHER" id="PTHR13847">
    <property type="entry name" value="SARCOSINE DEHYDROGENASE-RELATED"/>
    <property type="match status" value="1"/>
</dbReference>
<dbReference type="GO" id="GO:0005737">
    <property type="term" value="C:cytoplasm"/>
    <property type="evidence" value="ECO:0007669"/>
    <property type="project" value="TreeGrafter"/>
</dbReference>
<accession>A0A916W6J5</accession>
<protein>
    <submittedName>
        <fullName evidence="3">FAD-dependent oxidoreductase</fullName>
    </submittedName>
</protein>
<organism evidence="3 4">
    <name type="scientific">Ornithinibacillus halotolerans</name>
    <dbReference type="NCBI Taxonomy" id="1274357"/>
    <lineage>
        <taxon>Bacteria</taxon>
        <taxon>Bacillati</taxon>
        <taxon>Bacillota</taxon>
        <taxon>Bacilli</taxon>
        <taxon>Bacillales</taxon>
        <taxon>Bacillaceae</taxon>
        <taxon>Ornithinibacillus</taxon>
    </lineage>
</organism>
<dbReference type="SUPFAM" id="SSF51905">
    <property type="entry name" value="FAD/NAD(P)-binding domain"/>
    <property type="match status" value="1"/>
</dbReference>
<comment type="caution">
    <text evidence="3">The sequence shown here is derived from an EMBL/GenBank/DDBJ whole genome shotgun (WGS) entry which is preliminary data.</text>
</comment>
<gene>
    <name evidence="3" type="ORF">GCM10008025_14010</name>
</gene>
<dbReference type="RefSeq" id="WP_188383964.1">
    <property type="nucleotide sequence ID" value="NZ_BMEY01000006.1"/>
</dbReference>